<sequence>MPLDETLDEDTELADEENPMGSFSQLPLQWQQQPPPAPSPPCAEPPFALPSSPSQQLSPPTLSGIPAHDPPPTPSPPNSQPSPITQMPSPPNFPIGPPLPMPSPPNFPMQDRFCASQTNRQKCGIFLSTYSIQILF</sequence>
<accession>A0AAV0GNX5</accession>
<keyword evidence="3" id="KW-1185">Reference proteome</keyword>
<reference evidence="2" key="1">
    <citation type="submission" date="2022-08" db="EMBL/GenBank/DDBJ databases">
        <authorList>
            <person name="Gutierrez-Valencia J."/>
        </authorList>
    </citation>
    <scope>NUCLEOTIDE SEQUENCE</scope>
</reference>
<dbReference type="Proteomes" id="UP001154282">
    <property type="component" value="Unassembled WGS sequence"/>
</dbReference>
<dbReference type="PRINTS" id="PR01217">
    <property type="entry name" value="PRICHEXTENSN"/>
</dbReference>
<protein>
    <submittedName>
        <fullName evidence="2">Uncharacterized protein</fullName>
    </submittedName>
</protein>
<feature type="compositionally biased region" description="Pro residues" evidence="1">
    <location>
        <begin position="33"/>
        <end position="48"/>
    </location>
</feature>
<name>A0AAV0GNX5_9ROSI</name>
<proteinExistence type="predicted"/>
<feature type="compositionally biased region" description="Acidic residues" evidence="1">
    <location>
        <begin position="1"/>
        <end position="18"/>
    </location>
</feature>
<feature type="region of interest" description="Disordered" evidence="1">
    <location>
        <begin position="1"/>
        <end position="112"/>
    </location>
</feature>
<evidence type="ECO:0000313" key="3">
    <source>
        <dbReference type="Proteomes" id="UP001154282"/>
    </source>
</evidence>
<feature type="compositionally biased region" description="Pro residues" evidence="1">
    <location>
        <begin position="88"/>
        <end position="107"/>
    </location>
</feature>
<evidence type="ECO:0000313" key="2">
    <source>
        <dbReference type="EMBL" id="CAI0374441.1"/>
    </source>
</evidence>
<dbReference type="AlphaFoldDB" id="A0AAV0GNX5"/>
<gene>
    <name evidence="2" type="ORF">LITE_LOCUS202</name>
</gene>
<feature type="compositionally biased region" description="Pro residues" evidence="1">
    <location>
        <begin position="68"/>
        <end position="80"/>
    </location>
</feature>
<evidence type="ECO:0000256" key="1">
    <source>
        <dbReference type="SAM" id="MobiDB-lite"/>
    </source>
</evidence>
<feature type="compositionally biased region" description="Low complexity" evidence="1">
    <location>
        <begin position="49"/>
        <end position="63"/>
    </location>
</feature>
<organism evidence="2 3">
    <name type="scientific">Linum tenue</name>
    <dbReference type="NCBI Taxonomy" id="586396"/>
    <lineage>
        <taxon>Eukaryota</taxon>
        <taxon>Viridiplantae</taxon>
        <taxon>Streptophyta</taxon>
        <taxon>Embryophyta</taxon>
        <taxon>Tracheophyta</taxon>
        <taxon>Spermatophyta</taxon>
        <taxon>Magnoliopsida</taxon>
        <taxon>eudicotyledons</taxon>
        <taxon>Gunneridae</taxon>
        <taxon>Pentapetalae</taxon>
        <taxon>rosids</taxon>
        <taxon>fabids</taxon>
        <taxon>Malpighiales</taxon>
        <taxon>Linaceae</taxon>
        <taxon>Linum</taxon>
    </lineage>
</organism>
<dbReference type="EMBL" id="CAMGYJ010000002">
    <property type="protein sequence ID" value="CAI0374441.1"/>
    <property type="molecule type" value="Genomic_DNA"/>
</dbReference>
<comment type="caution">
    <text evidence="2">The sequence shown here is derived from an EMBL/GenBank/DDBJ whole genome shotgun (WGS) entry which is preliminary data.</text>
</comment>